<feature type="non-terminal residue" evidence="2">
    <location>
        <position position="120"/>
    </location>
</feature>
<reference evidence="2 3" key="1">
    <citation type="submission" date="2013-08" db="EMBL/GenBank/DDBJ databases">
        <authorList>
            <person name="Weinstock G."/>
            <person name="Sodergren E."/>
            <person name="Wylie T."/>
            <person name="Fulton L."/>
            <person name="Fulton R."/>
            <person name="Fronick C."/>
            <person name="O'Laughlin M."/>
            <person name="Godfrey J."/>
            <person name="Miner T."/>
            <person name="Herter B."/>
            <person name="Appelbaum E."/>
            <person name="Cordes M."/>
            <person name="Lek S."/>
            <person name="Wollam A."/>
            <person name="Pepin K.H."/>
            <person name="Palsikar V.B."/>
            <person name="Mitreva M."/>
            <person name="Wilson R.K."/>
        </authorList>
    </citation>
    <scope>NUCLEOTIDE SEQUENCE [LARGE SCALE GENOMIC DNA]</scope>
    <source>
        <strain evidence="2 3">F0041</strain>
    </source>
</reference>
<evidence type="ECO:0000313" key="2">
    <source>
        <dbReference type="EMBL" id="ERI88689.1"/>
    </source>
</evidence>
<accession>U2CDX8</accession>
<gene>
    <name evidence="2" type="ORF">HMPREF1981_00394</name>
</gene>
<evidence type="ECO:0000256" key="1">
    <source>
        <dbReference type="SAM" id="Phobius"/>
    </source>
</evidence>
<dbReference type="Proteomes" id="UP000016496">
    <property type="component" value="Unassembled WGS sequence"/>
</dbReference>
<comment type="caution">
    <text evidence="2">The sequence shown here is derived from an EMBL/GenBank/DDBJ whole genome shotgun (WGS) entry which is preliminary data.</text>
</comment>
<dbReference type="SUPFAM" id="SSF56801">
    <property type="entry name" value="Acetyl-CoA synthetase-like"/>
    <property type="match status" value="1"/>
</dbReference>
<sequence>MKMLYNLLEKAASDVPQKGIVIVNNSQSDIFISYSELRDRSKKIAFVLQSVYQIEPGSKIVVSVERSEDFILLFWGSIIAGCVPILMPSVQFSNKKTIAFERLNNTIEIVGEMTLITSDI</sequence>
<keyword evidence="1" id="KW-0472">Membrane</keyword>
<dbReference type="InterPro" id="IPR042099">
    <property type="entry name" value="ANL_N_sf"/>
</dbReference>
<keyword evidence="1" id="KW-0812">Transmembrane</keyword>
<evidence type="ECO:0008006" key="4">
    <source>
        <dbReference type="Google" id="ProtNLM"/>
    </source>
</evidence>
<dbReference type="Gene3D" id="3.40.50.12780">
    <property type="entry name" value="N-terminal domain of ligase-like"/>
    <property type="match status" value="1"/>
</dbReference>
<protein>
    <recommendedName>
        <fullName evidence="4">AMP-dependent synthetase/ligase domain-containing protein</fullName>
    </recommendedName>
</protein>
<organism evidence="2 3">
    <name type="scientific">Bacteroides pyogenes F0041</name>
    <dbReference type="NCBI Taxonomy" id="1321819"/>
    <lineage>
        <taxon>Bacteria</taxon>
        <taxon>Pseudomonadati</taxon>
        <taxon>Bacteroidota</taxon>
        <taxon>Bacteroidia</taxon>
        <taxon>Bacteroidales</taxon>
        <taxon>Bacteroidaceae</taxon>
        <taxon>Bacteroides</taxon>
    </lineage>
</organism>
<name>U2CDX8_9BACE</name>
<proteinExistence type="predicted"/>
<dbReference type="HOGENOM" id="CLU_2054476_0_0_10"/>
<feature type="transmembrane region" description="Helical" evidence="1">
    <location>
        <begin position="70"/>
        <end position="87"/>
    </location>
</feature>
<dbReference type="AlphaFoldDB" id="U2CDX8"/>
<keyword evidence="1" id="KW-1133">Transmembrane helix</keyword>
<evidence type="ECO:0000313" key="3">
    <source>
        <dbReference type="Proteomes" id="UP000016496"/>
    </source>
</evidence>
<dbReference type="OrthoDB" id="3671040at2"/>
<dbReference type="EMBL" id="AWSV01000026">
    <property type="protein sequence ID" value="ERI88689.1"/>
    <property type="molecule type" value="Genomic_DNA"/>
</dbReference>